<feature type="region of interest" description="Disordered" evidence="1">
    <location>
        <begin position="16"/>
        <end position="71"/>
    </location>
</feature>
<feature type="chain" id="PRO_5016647343" description="Thymidylate synthase" evidence="2">
    <location>
        <begin position="19"/>
        <end position="336"/>
    </location>
</feature>
<dbReference type="AlphaFoldDB" id="A0A366X182"/>
<dbReference type="PROSITE" id="PS51257">
    <property type="entry name" value="PROKAR_LIPOPROTEIN"/>
    <property type="match status" value="1"/>
</dbReference>
<evidence type="ECO:0000256" key="1">
    <source>
        <dbReference type="SAM" id="MobiDB-lite"/>
    </source>
</evidence>
<dbReference type="EMBL" id="QOCE01000029">
    <property type="protein sequence ID" value="RBW55447.1"/>
    <property type="molecule type" value="Genomic_DNA"/>
</dbReference>
<protein>
    <recommendedName>
        <fullName evidence="5">Thymidylate synthase</fullName>
    </recommendedName>
</protein>
<sequence length="336" mass="35312">MKKFLVAIAATVSLSACGGGDGDPFNTNPDPDPTPTPSTREMPPGTENPTPNSDILRREPRNTGDRLGDGYAQSVTYNADTDVFTVDNIAFDGNNSYTRDSDVPNLGPFAVYEAPPTEPDRFDGALINQYGHRAIYGESTSGNTRFAIVRTGNYLNYGFGGFVYQRDGGVTLPTTGQAAYRGALAGIRDPNGAGDLQYTTADVNIQIDFDDFNDSTGSRGDAVRGVINNRRIFDSRTGADITQSVLAAHGAGLTAIPGAAFSVGPGVIDDNGEILGEISSSYTDADGNVVAFETGNYYAIVSGDNADEIVGVVVLESTLPIDGVAARETGGFIVYN</sequence>
<evidence type="ECO:0000313" key="4">
    <source>
        <dbReference type="Proteomes" id="UP000252706"/>
    </source>
</evidence>
<name>A0A366X182_9RHOB</name>
<proteinExistence type="predicted"/>
<organism evidence="3 4">
    <name type="scientific">Phaeobacter gallaeciensis</name>
    <dbReference type="NCBI Taxonomy" id="60890"/>
    <lineage>
        <taxon>Bacteria</taxon>
        <taxon>Pseudomonadati</taxon>
        <taxon>Pseudomonadota</taxon>
        <taxon>Alphaproteobacteria</taxon>
        <taxon>Rhodobacterales</taxon>
        <taxon>Roseobacteraceae</taxon>
        <taxon>Phaeobacter</taxon>
    </lineage>
</organism>
<dbReference type="Proteomes" id="UP000252706">
    <property type="component" value="Unassembled WGS sequence"/>
</dbReference>
<evidence type="ECO:0008006" key="5">
    <source>
        <dbReference type="Google" id="ProtNLM"/>
    </source>
</evidence>
<gene>
    <name evidence="3" type="ORF">DS909_10000</name>
</gene>
<reference evidence="3 4" key="1">
    <citation type="submission" date="2018-07" db="EMBL/GenBank/DDBJ databases">
        <title>Modular assembly of carbohydrate-degrading microbial communities in the ocean.</title>
        <authorList>
            <person name="Enke T.N."/>
            <person name="Datta M.S."/>
            <person name="Schwartzman J.A."/>
            <person name="Cermak N."/>
            <person name="Schmitz D.A."/>
            <person name="Barrere J."/>
            <person name="Cordero O.X."/>
        </authorList>
    </citation>
    <scope>NUCLEOTIDE SEQUENCE [LARGE SCALE GENOMIC DNA]</scope>
    <source>
        <strain evidence="3 4">C3M10</strain>
    </source>
</reference>
<dbReference type="OrthoDB" id="7739218at2"/>
<dbReference type="RefSeq" id="WP_113823315.1">
    <property type="nucleotide sequence ID" value="NZ_QOCE01000029.1"/>
</dbReference>
<accession>A0A366X182</accession>
<comment type="caution">
    <text evidence="3">The sequence shown here is derived from an EMBL/GenBank/DDBJ whole genome shotgun (WGS) entry which is preliminary data.</text>
</comment>
<evidence type="ECO:0000313" key="3">
    <source>
        <dbReference type="EMBL" id="RBW55447.1"/>
    </source>
</evidence>
<evidence type="ECO:0000256" key="2">
    <source>
        <dbReference type="SAM" id="SignalP"/>
    </source>
</evidence>
<feature type="signal peptide" evidence="2">
    <location>
        <begin position="1"/>
        <end position="18"/>
    </location>
</feature>
<keyword evidence="2" id="KW-0732">Signal</keyword>
<feature type="compositionally biased region" description="Basic and acidic residues" evidence="1">
    <location>
        <begin position="55"/>
        <end position="68"/>
    </location>
</feature>